<feature type="transmembrane region" description="Helical" evidence="2">
    <location>
        <begin position="184"/>
        <end position="205"/>
    </location>
</feature>
<name>A0A1B6M2L1_9HEMI</name>
<feature type="transmembrane region" description="Helical" evidence="2">
    <location>
        <begin position="7"/>
        <end position="25"/>
    </location>
</feature>
<keyword evidence="2" id="KW-0472">Membrane</keyword>
<dbReference type="EMBL" id="GEBQ01009847">
    <property type="protein sequence ID" value="JAT30130.1"/>
    <property type="molecule type" value="Transcribed_RNA"/>
</dbReference>
<dbReference type="AlphaFoldDB" id="A0A1B6M2L1"/>
<protein>
    <recommendedName>
        <fullName evidence="3">EB domain-containing protein</fullName>
    </recommendedName>
</protein>
<feature type="region of interest" description="Disordered" evidence="1">
    <location>
        <begin position="234"/>
        <end position="319"/>
    </location>
</feature>
<proteinExistence type="predicted"/>
<dbReference type="Pfam" id="PF01683">
    <property type="entry name" value="EB"/>
    <property type="match status" value="1"/>
</dbReference>
<evidence type="ECO:0000259" key="3">
    <source>
        <dbReference type="Pfam" id="PF01683"/>
    </source>
</evidence>
<feature type="domain" description="EB" evidence="3">
    <location>
        <begin position="118"/>
        <end position="159"/>
    </location>
</feature>
<evidence type="ECO:0000256" key="2">
    <source>
        <dbReference type="SAM" id="Phobius"/>
    </source>
</evidence>
<feature type="non-terminal residue" evidence="4">
    <location>
        <position position="1"/>
    </location>
</feature>
<accession>A0A1B6M2L1</accession>
<gene>
    <name evidence="4" type="ORF">g.19411</name>
</gene>
<feature type="compositionally biased region" description="Polar residues" evidence="1">
    <location>
        <begin position="252"/>
        <end position="266"/>
    </location>
</feature>
<feature type="compositionally biased region" description="Low complexity" evidence="1">
    <location>
        <begin position="267"/>
        <end position="278"/>
    </location>
</feature>
<evidence type="ECO:0000313" key="4">
    <source>
        <dbReference type="EMBL" id="JAT30130.1"/>
    </source>
</evidence>
<sequence>RGGGARFVVWVISIIWLWVVGSNVTPADTMRRRRLTVWLLLLVAAHGARTADPQLVDSTATNTEIPETTTESMEGRGNKKFGDRCETTEECGFRGSFCDQGLKSCQCLPKLSATNHIDKCGQAVGINESCFFNEQCEVRVIQTECRDGRCACRFEMTPVLKHDQYECIAIYKPPESERYVDPTMIGILVAMALMFVIICVVLRLFSKARWRENRTIFNTPNPRLMNVSLLQHNKHPTEQRRGSRGSVRAPSRQPSMASLRPTSPNASQGSRISRCGSRGSSGGSTLSPTKMAANNVAHSNLAENNVADRDVANNQEPSA</sequence>
<evidence type="ECO:0000256" key="1">
    <source>
        <dbReference type="SAM" id="MobiDB-lite"/>
    </source>
</evidence>
<dbReference type="InterPro" id="IPR006149">
    <property type="entry name" value="EB_dom"/>
</dbReference>
<reference evidence="4" key="1">
    <citation type="submission" date="2015-11" db="EMBL/GenBank/DDBJ databases">
        <title>De novo transcriptome assembly of four potential Pierce s Disease insect vectors from Arizona vineyards.</title>
        <authorList>
            <person name="Tassone E.E."/>
        </authorList>
    </citation>
    <scope>NUCLEOTIDE SEQUENCE</scope>
</reference>
<keyword evidence="2" id="KW-0812">Transmembrane</keyword>
<organism evidence="4">
    <name type="scientific">Graphocephala atropunctata</name>
    <dbReference type="NCBI Taxonomy" id="36148"/>
    <lineage>
        <taxon>Eukaryota</taxon>
        <taxon>Metazoa</taxon>
        <taxon>Ecdysozoa</taxon>
        <taxon>Arthropoda</taxon>
        <taxon>Hexapoda</taxon>
        <taxon>Insecta</taxon>
        <taxon>Pterygota</taxon>
        <taxon>Neoptera</taxon>
        <taxon>Paraneoptera</taxon>
        <taxon>Hemiptera</taxon>
        <taxon>Auchenorrhyncha</taxon>
        <taxon>Membracoidea</taxon>
        <taxon>Cicadellidae</taxon>
        <taxon>Cicadellinae</taxon>
        <taxon>Cicadellini</taxon>
        <taxon>Graphocephala</taxon>
    </lineage>
</organism>
<keyword evidence="2" id="KW-1133">Transmembrane helix</keyword>